<evidence type="ECO:0000256" key="3">
    <source>
        <dbReference type="ARBA" id="ARBA00022840"/>
    </source>
</evidence>
<dbReference type="SUPFAM" id="SSF48592">
    <property type="entry name" value="GroEL equatorial domain-like"/>
    <property type="match status" value="1"/>
</dbReference>
<comment type="similarity">
    <text evidence="1 5">Belongs to the TCP-1 chaperonin family.</text>
</comment>
<dbReference type="Gene3D" id="3.30.260.10">
    <property type="entry name" value="TCP-1-like chaperonin intermediate domain"/>
    <property type="match status" value="1"/>
</dbReference>
<dbReference type="GO" id="GO:0005832">
    <property type="term" value="C:chaperonin-containing T-complex"/>
    <property type="evidence" value="ECO:0007669"/>
    <property type="project" value="UniProtKB-ARBA"/>
</dbReference>
<protein>
    <submittedName>
        <fullName evidence="6">CCT-beta</fullName>
    </submittedName>
</protein>
<sequence>LFSDAGVMAIEHADFEGVERLALVTGGEIVSTFDNPECTKLGHCKLIEEVTIGEDKLLRFSGVAMGEACTIVLRGATKSILEEAERSLHDALCVLALTVKDPRTVCGGGAMEMWMAEAVTQGAAKTPGKISLAMESFGRALRRLPSIIADNGGYDSADLVSQLRAHHAKGEHKMGLDMMNGCVADMTQLGVLESYRVKYQLVVAASEAAEMILRVDSIIKAAPRRRAPPRRF</sequence>
<reference evidence="6" key="1">
    <citation type="submission" date="2016-06" db="UniProtKB">
        <authorList>
            <consortium name="WormBaseParasite"/>
        </authorList>
    </citation>
    <scope>IDENTIFICATION</scope>
</reference>
<keyword evidence="3 5" id="KW-0067">ATP-binding</keyword>
<dbReference type="PANTHER" id="PTHR11353">
    <property type="entry name" value="CHAPERONIN"/>
    <property type="match status" value="1"/>
</dbReference>
<dbReference type="Pfam" id="PF00118">
    <property type="entry name" value="Cpn60_TCP1"/>
    <property type="match status" value="1"/>
</dbReference>
<keyword evidence="2 5" id="KW-0547">Nucleotide-binding</keyword>
<dbReference type="InterPro" id="IPR027409">
    <property type="entry name" value="GroEL-like_apical_dom_sf"/>
</dbReference>
<name>A0A183AWW3_9TREM</name>
<dbReference type="InterPro" id="IPR027410">
    <property type="entry name" value="TCP-1-like_intermed_sf"/>
</dbReference>
<dbReference type="Gene3D" id="3.50.7.10">
    <property type="entry name" value="GroEL"/>
    <property type="match status" value="1"/>
</dbReference>
<dbReference type="InterPro" id="IPR027413">
    <property type="entry name" value="GROEL-like_equatorial_sf"/>
</dbReference>
<evidence type="ECO:0000256" key="1">
    <source>
        <dbReference type="ARBA" id="ARBA00008020"/>
    </source>
</evidence>
<dbReference type="GO" id="GO:0140662">
    <property type="term" value="F:ATP-dependent protein folding chaperone"/>
    <property type="evidence" value="ECO:0007669"/>
    <property type="project" value="InterPro"/>
</dbReference>
<dbReference type="InterPro" id="IPR002423">
    <property type="entry name" value="Cpn60/GroEL/TCP-1"/>
</dbReference>
<dbReference type="PRINTS" id="PR00304">
    <property type="entry name" value="TCOMPLEXTCP1"/>
</dbReference>
<dbReference type="Gene3D" id="1.10.560.10">
    <property type="entry name" value="GroEL-like equatorial domain"/>
    <property type="match status" value="1"/>
</dbReference>
<dbReference type="InterPro" id="IPR017998">
    <property type="entry name" value="Chaperone_TCP-1"/>
</dbReference>
<evidence type="ECO:0000256" key="5">
    <source>
        <dbReference type="RuleBase" id="RU004187"/>
    </source>
</evidence>
<keyword evidence="4 5" id="KW-0143">Chaperone</keyword>
<dbReference type="FunFam" id="1.10.560.10:FF:000017">
    <property type="entry name" value="T-complex protein 1 subunit eta"/>
    <property type="match status" value="1"/>
</dbReference>
<evidence type="ECO:0000256" key="4">
    <source>
        <dbReference type="ARBA" id="ARBA00023186"/>
    </source>
</evidence>
<dbReference type="AlphaFoldDB" id="A0A183AWW3"/>
<proteinExistence type="inferred from homology"/>
<dbReference type="WBParaSite" id="ECPE_0001148301-mRNA-1">
    <property type="protein sequence ID" value="ECPE_0001148301-mRNA-1"/>
    <property type="gene ID" value="ECPE_0001148301"/>
</dbReference>
<dbReference type="SUPFAM" id="SSF52029">
    <property type="entry name" value="GroEL apical domain-like"/>
    <property type="match status" value="1"/>
</dbReference>
<evidence type="ECO:0000256" key="2">
    <source>
        <dbReference type="ARBA" id="ARBA00022741"/>
    </source>
</evidence>
<evidence type="ECO:0000313" key="6">
    <source>
        <dbReference type="WBParaSite" id="ECPE_0001148301-mRNA-1"/>
    </source>
</evidence>
<dbReference type="GO" id="GO:0005524">
    <property type="term" value="F:ATP binding"/>
    <property type="evidence" value="ECO:0007669"/>
    <property type="project" value="UniProtKB-KW"/>
</dbReference>
<accession>A0A183AWW3</accession>
<organism evidence="6">
    <name type="scientific">Echinostoma caproni</name>
    <dbReference type="NCBI Taxonomy" id="27848"/>
    <lineage>
        <taxon>Eukaryota</taxon>
        <taxon>Metazoa</taxon>
        <taxon>Spiralia</taxon>
        <taxon>Lophotrochozoa</taxon>
        <taxon>Platyhelminthes</taxon>
        <taxon>Trematoda</taxon>
        <taxon>Digenea</taxon>
        <taxon>Plagiorchiida</taxon>
        <taxon>Echinostomata</taxon>
        <taxon>Echinostomatoidea</taxon>
        <taxon>Echinostomatidae</taxon>
        <taxon>Echinostoma</taxon>
    </lineage>
</organism>